<dbReference type="InterPro" id="IPR032675">
    <property type="entry name" value="LRR_dom_sf"/>
</dbReference>
<sequence length="415" mass="47139">MGVEGRERTRDALQQMQVSAGLLEVSHYRKILSPTLITCKCDDYGACQSLFDLSSEASHDIDEWINFVIPKGVKRLELDLVTYFKGSRYTLSHKSYSCFKSPSNSSSIKFPMSLTLKDVNVNAELLEFLLSNCPLLETLCVFRSEHIVNLRVAGSSLLLKHLDIFRCKRLESLEVSAPNLVTFKYFGQRIRLHIGNLHLLSKLHIGGGYGDQGTYALAAFSSHLLQIETLELKMFFKDNNEIQVPQLTNLEHLKLKIFYYKSLSLLGLTSLLEAAPSLRKFTLELHSSRLLLERKPKVLKPHPHQCLKDVEMFGFVGVTIDLEIVMYLLQSTINLEKIVIDPYDSFERNCKESKEKEAARKRAHQLEVKIPPGVKLGPPWPPPPLVFAFATDARVAVGSWLKFKDLSSSVFRIER</sequence>
<evidence type="ECO:0000259" key="1">
    <source>
        <dbReference type="Pfam" id="PF23622"/>
    </source>
</evidence>
<reference evidence="2" key="1">
    <citation type="submission" date="2019-11" db="EMBL/GenBank/DDBJ databases">
        <authorList>
            <person name="Liu Y."/>
            <person name="Hou J."/>
            <person name="Li T.-Q."/>
            <person name="Guan C.-H."/>
            <person name="Wu X."/>
            <person name="Wu H.-Z."/>
            <person name="Ling F."/>
            <person name="Zhang R."/>
            <person name="Shi X.-G."/>
            <person name="Ren J.-P."/>
            <person name="Chen E.-F."/>
            <person name="Sun J.-M."/>
        </authorList>
    </citation>
    <scope>NUCLEOTIDE SEQUENCE</scope>
    <source>
        <strain evidence="2">Adult_tree_wgs_1</strain>
        <tissue evidence="2">Leaves</tissue>
    </source>
</reference>
<organism evidence="2 3">
    <name type="scientific">Rhododendron simsii</name>
    <name type="common">Sims's rhododendron</name>
    <dbReference type="NCBI Taxonomy" id="118357"/>
    <lineage>
        <taxon>Eukaryota</taxon>
        <taxon>Viridiplantae</taxon>
        <taxon>Streptophyta</taxon>
        <taxon>Embryophyta</taxon>
        <taxon>Tracheophyta</taxon>
        <taxon>Spermatophyta</taxon>
        <taxon>Magnoliopsida</taxon>
        <taxon>eudicotyledons</taxon>
        <taxon>Gunneridae</taxon>
        <taxon>Pentapetalae</taxon>
        <taxon>asterids</taxon>
        <taxon>Ericales</taxon>
        <taxon>Ericaceae</taxon>
        <taxon>Ericoideae</taxon>
        <taxon>Rhodoreae</taxon>
        <taxon>Rhododendron</taxon>
    </lineage>
</organism>
<dbReference type="SUPFAM" id="SSF52047">
    <property type="entry name" value="RNI-like"/>
    <property type="match status" value="1"/>
</dbReference>
<dbReference type="Proteomes" id="UP000626092">
    <property type="component" value="Unassembled WGS sequence"/>
</dbReference>
<dbReference type="InterPro" id="IPR053772">
    <property type="entry name" value="At1g61320/At1g61330-like"/>
</dbReference>
<accession>A0A834M029</accession>
<comment type="caution">
    <text evidence="2">The sequence shown here is derived from an EMBL/GenBank/DDBJ whole genome shotgun (WGS) entry which is preliminary data.</text>
</comment>
<dbReference type="PANTHER" id="PTHR34145">
    <property type="entry name" value="OS02G0105600 PROTEIN"/>
    <property type="match status" value="1"/>
</dbReference>
<dbReference type="EMBL" id="WJXA01000001">
    <property type="protein sequence ID" value="KAF7152158.1"/>
    <property type="molecule type" value="Genomic_DNA"/>
</dbReference>
<feature type="domain" description="At1g61320/AtMIF1 LRR" evidence="1">
    <location>
        <begin position="59"/>
        <end position="360"/>
    </location>
</feature>
<proteinExistence type="predicted"/>
<keyword evidence="3" id="KW-1185">Reference proteome</keyword>
<gene>
    <name evidence="2" type="ORF">RHSIM_Rhsim01G0067400</name>
</gene>
<evidence type="ECO:0000313" key="3">
    <source>
        <dbReference type="Proteomes" id="UP000626092"/>
    </source>
</evidence>
<dbReference type="OrthoDB" id="613853at2759"/>
<dbReference type="PANTHER" id="PTHR34145:SF68">
    <property type="entry name" value="FBD DOMAIN-CONTAINING PROTEIN"/>
    <property type="match status" value="1"/>
</dbReference>
<evidence type="ECO:0000313" key="2">
    <source>
        <dbReference type="EMBL" id="KAF7152158.1"/>
    </source>
</evidence>
<dbReference type="Gene3D" id="3.80.10.10">
    <property type="entry name" value="Ribonuclease Inhibitor"/>
    <property type="match status" value="1"/>
</dbReference>
<protein>
    <recommendedName>
        <fullName evidence="1">At1g61320/AtMIF1 LRR domain-containing protein</fullName>
    </recommendedName>
</protein>
<dbReference type="Pfam" id="PF23622">
    <property type="entry name" value="LRR_At1g61320_AtMIF1"/>
    <property type="match status" value="1"/>
</dbReference>
<dbReference type="AlphaFoldDB" id="A0A834M029"/>
<name>A0A834M029_RHOSS</name>
<dbReference type="InterPro" id="IPR055357">
    <property type="entry name" value="LRR_At1g61320_AtMIF1"/>
</dbReference>